<reference evidence="2 3" key="1">
    <citation type="journal article" date="2018" name="Front. Microbiol.">
        <title>Genome-Wide Analysis of Corynespora cassiicola Leaf Fall Disease Putative Effectors.</title>
        <authorList>
            <person name="Lopez D."/>
            <person name="Ribeiro S."/>
            <person name="Label P."/>
            <person name="Fumanal B."/>
            <person name="Venisse J.S."/>
            <person name="Kohler A."/>
            <person name="de Oliveira R.R."/>
            <person name="Labutti K."/>
            <person name="Lipzen A."/>
            <person name="Lail K."/>
            <person name="Bauer D."/>
            <person name="Ohm R.A."/>
            <person name="Barry K.W."/>
            <person name="Spatafora J."/>
            <person name="Grigoriev I.V."/>
            <person name="Martin F.M."/>
            <person name="Pujade-Renaud V."/>
        </authorList>
    </citation>
    <scope>NUCLEOTIDE SEQUENCE [LARGE SCALE GENOMIC DNA]</scope>
    <source>
        <strain evidence="2 3">Philippines</strain>
    </source>
</reference>
<gene>
    <name evidence="2" type="ORF">BS50DRAFT_100648</name>
</gene>
<evidence type="ECO:0000313" key="2">
    <source>
        <dbReference type="EMBL" id="PSN62935.1"/>
    </source>
</evidence>
<evidence type="ECO:0000256" key="1">
    <source>
        <dbReference type="SAM" id="MobiDB-lite"/>
    </source>
</evidence>
<feature type="compositionally biased region" description="Polar residues" evidence="1">
    <location>
        <begin position="23"/>
        <end position="34"/>
    </location>
</feature>
<dbReference type="AlphaFoldDB" id="A0A2T2NBW2"/>
<feature type="compositionally biased region" description="Low complexity" evidence="1">
    <location>
        <begin position="177"/>
        <end position="193"/>
    </location>
</feature>
<proteinExistence type="predicted"/>
<feature type="region of interest" description="Disordered" evidence="1">
    <location>
        <begin position="19"/>
        <end position="45"/>
    </location>
</feature>
<name>A0A2T2NBW2_CORCC</name>
<keyword evidence="3" id="KW-1185">Reference proteome</keyword>
<protein>
    <submittedName>
        <fullName evidence="2">Uncharacterized protein</fullName>
    </submittedName>
</protein>
<dbReference type="EMBL" id="KZ678140">
    <property type="protein sequence ID" value="PSN62935.1"/>
    <property type="molecule type" value="Genomic_DNA"/>
</dbReference>
<dbReference type="Proteomes" id="UP000240883">
    <property type="component" value="Unassembled WGS sequence"/>
</dbReference>
<evidence type="ECO:0000313" key="3">
    <source>
        <dbReference type="Proteomes" id="UP000240883"/>
    </source>
</evidence>
<feature type="region of interest" description="Disordered" evidence="1">
    <location>
        <begin position="112"/>
        <end position="209"/>
    </location>
</feature>
<accession>A0A2T2NBW2</accession>
<feature type="compositionally biased region" description="Basic residues" evidence="1">
    <location>
        <begin position="137"/>
        <end position="147"/>
    </location>
</feature>
<organism evidence="2 3">
    <name type="scientific">Corynespora cassiicola Philippines</name>
    <dbReference type="NCBI Taxonomy" id="1448308"/>
    <lineage>
        <taxon>Eukaryota</taxon>
        <taxon>Fungi</taxon>
        <taxon>Dikarya</taxon>
        <taxon>Ascomycota</taxon>
        <taxon>Pezizomycotina</taxon>
        <taxon>Dothideomycetes</taxon>
        <taxon>Pleosporomycetidae</taxon>
        <taxon>Pleosporales</taxon>
        <taxon>Corynesporascaceae</taxon>
        <taxon>Corynespora</taxon>
    </lineage>
</organism>
<sequence length="271" mass="28386">MLAALPFWELLLQGGAEQKSRRQGGTWSEGSRSNWAGPGARQAPWGREGDCDCDCGRAAKGDVAAVCSPAWWWAVEQGNGRAGSCWRVVVAGGRSRAHKVKTAEAGRRRIECDAQASGRGGETGGLELSGAGGPGRRWYRKDRKKSNGRSLQVAAAEKRKSSGLGRWEQGAGGAGASSGDRGAAVAGAGAQRRGGAEGMGRSESRRAGAVYHDAGREGGESTMKGLGRLNEDGRALHGQARHWTQGRWGDRLAVGRGRWAVGGGRWAVGGR</sequence>